<evidence type="ECO:0000313" key="2">
    <source>
        <dbReference type="EMBL" id="QOL19284.1"/>
    </source>
</evidence>
<dbReference type="EMBL" id="CP054719">
    <property type="protein sequence ID" value="QOL19284.1"/>
    <property type="molecule type" value="Genomic_DNA"/>
</dbReference>
<dbReference type="InterPro" id="IPR051531">
    <property type="entry name" value="N-acetyltransferase"/>
</dbReference>
<dbReference type="InterPro" id="IPR016181">
    <property type="entry name" value="Acyl_CoA_acyltransferase"/>
</dbReference>
<dbReference type="SUPFAM" id="SSF55729">
    <property type="entry name" value="Acyl-CoA N-acyltransferases (Nat)"/>
    <property type="match status" value="1"/>
</dbReference>
<name>A0A7L9RRU1_9PROT</name>
<dbReference type="InterPro" id="IPR000182">
    <property type="entry name" value="GNAT_dom"/>
</dbReference>
<dbReference type="PANTHER" id="PTHR43792">
    <property type="entry name" value="GNAT FAMILY, PUTATIVE (AFU_ORTHOLOGUE AFUA_3G00765)-RELATED-RELATED"/>
    <property type="match status" value="1"/>
</dbReference>
<organism evidence="2 3">
    <name type="scientific">Candidatus Bodocaedibacter vickermanii</name>
    <dbReference type="NCBI Taxonomy" id="2741701"/>
    <lineage>
        <taxon>Bacteria</taxon>
        <taxon>Pseudomonadati</taxon>
        <taxon>Pseudomonadota</taxon>
        <taxon>Alphaproteobacteria</taxon>
        <taxon>Holosporales</taxon>
        <taxon>Candidatus Paracaedibacteraceae</taxon>
        <taxon>Candidatus Bodocaedibacter</taxon>
    </lineage>
</organism>
<dbReference type="PROSITE" id="PS51186">
    <property type="entry name" value="GNAT"/>
    <property type="match status" value="1"/>
</dbReference>
<gene>
    <name evidence="2" type="ORF">CPBP_00033</name>
</gene>
<evidence type="ECO:0000259" key="1">
    <source>
        <dbReference type="PROSITE" id="PS51186"/>
    </source>
</evidence>
<accession>A0A7L9RRU1</accession>
<dbReference type="RefSeq" id="WP_350332041.1">
    <property type="nucleotide sequence ID" value="NZ_CP054719.1"/>
</dbReference>
<keyword evidence="2" id="KW-0808">Transferase</keyword>
<reference evidence="2 3" key="1">
    <citation type="submission" date="2020-06" db="EMBL/GenBank/DDBJ databases">
        <title>The endosymbiont of the kinetoplastid Bodo saltans is a Paracaedibacter-like alpha-proteobacterium possessing a putative toxin-antitoxin system.</title>
        <authorList>
            <person name="Midha S."/>
            <person name="Rigden D.J."/>
            <person name="Siozios S."/>
            <person name="Hurst G.D.D."/>
            <person name="Jackson A.P."/>
        </authorList>
    </citation>
    <scope>NUCLEOTIDE SEQUENCE [LARGE SCALE GENOMIC DNA]</scope>
    <source>
        <strain evidence="2">Lake Konstanz</strain>
    </source>
</reference>
<sequence>MKRSIMYVVLAVIAFMDKLPPSLAEQAEKNQIFWDSKQRSPIAIFGQGFYLERCQENNPAHQKLFENIYTDPDTMKYWGAGDVRSKEESLAAVKRYATPWRYHQLTGGFVVVHQGRPVMLVGVGLFQAAGVSEFYIMADPSARGKGLATDVMKALYRWCVFLQESKLPVFINYTNGKKAPLDTVFATASEENIASIRLMLKSGFKPIKSLHRYRKGFPSYAQMFPAPSQIKGLDDGHLSMIYPTRFMKRKAGFELKVKELSK</sequence>
<evidence type="ECO:0000313" key="3">
    <source>
        <dbReference type="Proteomes" id="UP000594001"/>
    </source>
</evidence>
<dbReference type="GO" id="GO:0016747">
    <property type="term" value="F:acyltransferase activity, transferring groups other than amino-acyl groups"/>
    <property type="evidence" value="ECO:0007669"/>
    <property type="project" value="InterPro"/>
</dbReference>
<dbReference type="KEGG" id="pbal:CPBP_00033"/>
<feature type="domain" description="N-acetyltransferase" evidence="1">
    <location>
        <begin position="62"/>
        <end position="225"/>
    </location>
</feature>
<dbReference type="PANTHER" id="PTHR43792:SF10">
    <property type="entry name" value="N-ACETYLTRANSFERASE DOMAIN-CONTAINING PROTEIN"/>
    <property type="match status" value="1"/>
</dbReference>
<dbReference type="Gene3D" id="3.40.630.30">
    <property type="match status" value="1"/>
</dbReference>
<dbReference type="Proteomes" id="UP000594001">
    <property type="component" value="Chromosome"/>
</dbReference>
<dbReference type="Pfam" id="PF13302">
    <property type="entry name" value="Acetyltransf_3"/>
    <property type="match status" value="1"/>
</dbReference>
<protein>
    <submittedName>
        <fullName evidence="2">N-acetyltransferase</fullName>
    </submittedName>
</protein>
<dbReference type="AlphaFoldDB" id="A0A7L9RRU1"/>
<proteinExistence type="predicted"/>
<keyword evidence="3" id="KW-1185">Reference proteome</keyword>